<evidence type="ECO:0000313" key="1">
    <source>
        <dbReference type="EMBL" id="GAK54787.1"/>
    </source>
</evidence>
<accession>A0A0S6W9N0</accession>
<proteinExistence type="predicted"/>
<keyword evidence="2" id="KW-1185">Reference proteome</keyword>
<dbReference type="AlphaFoldDB" id="A0A0S6W9N0"/>
<evidence type="ECO:0000313" key="2">
    <source>
        <dbReference type="Proteomes" id="UP000030661"/>
    </source>
</evidence>
<protein>
    <submittedName>
        <fullName evidence="1">Uncharacterized protein</fullName>
    </submittedName>
</protein>
<sequence>MIIPISTLVTLFCFMVTLLVTPSCERLIFESQDLSDFQEIILETG</sequence>
<dbReference type="EMBL" id="DF820463">
    <property type="protein sequence ID" value="GAK54787.1"/>
    <property type="molecule type" value="Genomic_DNA"/>
</dbReference>
<gene>
    <name evidence="1" type="ORF">U27_01617</name>
</gene>
<name>A0A0S6W9N0_VECG1</name>
<organism evidence="1">
    <name type="scientific">Vecturithrix granuli</name>
    <dbReference type="NCBI Taxonomy" id="1499967"/>
    <lineage>
        <taxon>Bacteria</taxon>
        <taxon>Candidatus Moduliflexota</taxon>
        <taxon>Candidatus Vecturitrichia</taxon>
        <taxon>Candidatus Vecturitrichales</taxon>
        <taxon>Candidatus Vecturitrichaceae</taxon>
        <taxon>Candidatus Vecturithrix</taxon>
    </lineage>
</organism>
<reference evidence="1" key="1">
    <citation type="journal article" date="2015" name="PeerJ">
        <title>First genomic representation of candidate bacterial phylum KSB3 points to enhanced environmental sensing as a trigger of wastewater bulking.</title>
        <authorList>
            <person name="Sekiguchi Y."/>
            <person name="Ohashi A."/>
            <person name="Parks D.H."/>
            <person name="Yamauchi T."/>
            <person name="Tyson G.W."/>
            <person name="Hugenholtz P."/>
        </authorList>
    </citation>
    <scope>NUCLEOTIDE SEQUENCE [LARGE SCALE GENOMIC DNA]</scope>
</reference>
<dbReference type="HOGENOM" id="CLU_3196497_0_0_0"/>
<dbReference type="Proteomes" id="UP000030661">
    <property type="component" value="Unassembled WGS sequence"/>
</dbReference>